<reference evidence="1 2" key="1">
    <citation type="journal article" date="2024" name="Commun. Biol.">
        <title>Comparative genomic analysis of thermophilic fungi reveals convergent evolutionary adaptations and gene losses.</title>
        <authorList>
            <person name="Steindorff A.S."/>
            <person name="Aguilar-Pontes M.V."/>
            <person name="Robinson A.J."/>
            <person name="Andreopoulos B."/>
            <person name="LaButti K."/>
            <person name="Kuo A."/>
            <person name="Mondo S."/>
            <person name="Riley R."/>
            <person name="Otillar R."/>
            <person name="Haridas S."/>
            <person name="Lipzen A."/>
            <person name="Grimwood J."/>
            <person name="Schmutz J."/>
            <person name="Clum A."/>
            <person name="Reid I.D."/>
            <person name="Moisan M.C."/>
            <person name="Butler G."/>
            <person name="Nguyen T.T.M."/>
            <person name="Dewar K."/>
            <person name="Conant G."/>
            <person name="Drula E."/>
            <person name="Henrissat B."/>
            <person name="Hansel C."/>
            <person name="Singer S."/>
            <person name="Hutchinson M.I."/>
            <person name="de Vries R.P."/>
            <person name="Natvig D.O."/>
            <person name="Powell A.J."/>
            <person name="Tsang A."/>
            <person name="Grigoriev I.V."/>
        </authorList>
    </citation>
    <scope>NUCLEOTIDE SEQUENCE [LARGE SCALE GENOMIC DNA]</scope>
    <source>
        <strain evidence="1 2">CBS 494.80</strain>
    </source>
</reference>
<comment type="caution">
    <text evidence="1">The sequence shown here is derived from an EMBL/GenBank/DDBJ whole genome shotgun (WGS) entry which is preliminary data.</text>
</comment>
<sequence length="66" mass="7544">MAKELGYELSFQMTYTYMLSQEMIGHSDSPFLEEEERQSLGMEAESPSGKKFNASKRVACSAEQIW</sequence>
<name>A0ABR4CBE1_9HELO</name>
<organism evidence="1 2">
    <name type="scientific">Oculimacula yallundae</name>
    <dbReference type="NCBI Taxonomy" id="86028"/>
    <lineage>
        <taxon>Eukaryota</taxon>
        <taxon>Fungi</taxon>
        <taxon>Dikarya</taxon>
        <taxon>Ascomycota</taxon>
        <taxon>Pezizomycotina</taxon>
        <taxon>Leotiomycetes</taxon>
        <taxon>Helotiales</taxon>
        <taxon>Ploettnerulaceae</taxon>
        <taxon>Oculimacula</taxon>
    </lineage>
</organism>
<evidence type="ECO:0000313" key="1">
    <source>
        <dbReference type="EMBL" id="KAL2067269.1"/>
    </source>
</evidence>
<protein>
    <submittedName>
        <fullName evidence="1">Uncharacterized protein</fullName>
    </submittedName>
</protein>
<dbReference type="EMBL" id="JAZHXI010000010">
    <property type="protein sequence ID" value="KAL2067269.1"/>
    <property type="molecule type" value="Genomic_DNA"/>
</dbReference>
<proteinExistence type="predicted"/>
<dbReference type="Proteomes" id="UP001595075">
    <property type="component" value="Unassembled WGS sequence"/>
</dbReference>
<keyword evidence="2" id="KW-1185">Reference proteome</keyword>
<gene>
    <name evidence="1" type="ORF">VTL71DRAFT_1693</name>
</gene>
<evidence type="ECO:0000313" key="2">
    <source>
        <dbReference type="Proteomes" id="UP001595075"/>
    </source>
</evidence>
<accession>A0ABR4CBE1</accession>